<evidence type="ECO:0000256" key="2">
    <source>
        <dbReference type="ARBA" id="ARBA00023002"/>
    </source>
</evidence>
<evidence type="ECO:0000256" key="1">
    <source>
        <dbReference type="ARBA" id="ARBA00006484"/>
    </source>
</evidence>
<dbReference type="EMBL" id="BKBA01000002">
    <property type="protein sequence ID" value="GEQ12068.1"/>
    <property type="molecule type" value="Genomic_DNA"/>
</dbReference>
<accession>A0A512SVV3</accession>
<dbReference type="Gene3D" id="3.40.50.720">
    <property type="entry name" value="NAD(P)-binding Rossmann-like Domain"/>
    <property type="match status" value="1"/>
</dbReference>
<dbReference type="Proteomes" id="UP000321793">
    <property type="component" value="Unassembled WGS sequence"/>
</dbReference>
<comment type="similarity">
    <text evidence="1 3">Belongs to the short-chain dehydrogenases/reductases (SDR) family.</text>
</comment>
<evidence type="ECO:0000256" key="3">
    <source>
        <dbReference type="RuleBase" id="RU000363"/>
    </source>
</evidence>
<dbReference type="PANTHER" id="PTHR24322:SF736">
    <property type="entry name" value="RETINOL DEHYDROGENASE 10"/>
    <property type="match status" value="1"/>
</dbReference>
<dbReference type="Pfam" id="PF00106">
    <property type="entry name" value="adh_short"/>
    <property type="match status" value="1"/>
</dbReference>
<dbReference type="AlphaFoldDB" id="A0A512SVV3"/>
<comment type="caution">
    <text evidence="4">The sequence shown here is derived from an EMBL/GenBank/DDBJ whole genome shotgun (WGS) entry which is preliminary data.</text>
</comment>
<protein>
    <recommendedName>
        <fullName evidence="6">Short-chain dehydrogenase</fullName>
    </recommendedName>
</protein>
<sequence length="269" mass="28280">MTGAGGGLGREIATRLGAAGFHVLVTDVDGAAAHAAAAEISAAGDAATGLELDVRDQGAMRRAARAAVEAAGSLALWVNNAGILLTGPVWEQDDAQRRLMFEVNALGTMHGTVAALEVMRPARTGHIINVGSLAGLVSVPGEGVYAATKHAVVGLSTSTLADLRAAGEREVHISCICPDGMWTPMLHDKLDDPQASMSFSGQLLQPEDVADAVLRLVDRPRPVLALPRWRGVEVRLFDLVPGLAMRAVPLVVRMSRVQQRAAARRLRNT</sequence>
<dbReference type="CDD" id="cd05233">
    <property type="entry name" value="SDR_c"/>
    <property type="match status" value="1"/>
</dbReference>
<dbReference type="PRINTS" id="PR00080">
    <property type="entry name" value="SDRFAMILY"/>
</dbReference>
<name>A0A512SVV3_9MICO</name>
<keyword evidence="5" id="KW-1185">Reference proteome</keyword>
<reference evidence="4 5" key="1">
    <citation type="submission" date="2019-07" db="EMBL/GenBank/DDBJ databases">
        <title>Whole genome shotgun sequence of Knoellia locipacati NBRC 109775.</title>
        <authorList>
            <person name="Hosoyama A."/>
            <person name="Uohara A."/>
            <person name="Ohji S."/>
            <person name="Ichikawa N."/>
        </authorList>
    </citation>
    <scope>NUCLEOTIDE SEQUENCE [LARGE SCALE GENOMIC DNA]</scope>
    <source>
        <strain evidence="4 5">NBRC 109775</strain>
    </source>
</reference>
<dbReference type="PRINTS" id="PR00081">
    <property type="entry name" value="GDHRDH"/>
</dbReference>
<dbReference type="PANTHER" id="PTHR24322">
    <property type="entry name" value="PKSB"/>
    <property type="match status" value="1"/>
</dbReference>
<keyword evidence="2" id="KW-0560">Oxidoreductase</keyword>
<evidence type="ECO:0000313" key="5">
    <source>
        <dbReference type="Proteomes" id="UP000321793"/>
    </source>
</evidence>
<dbReference type="InterPro" id="IPR036291">
    <property type="entry name" value="NAD(P)-bd_dom_sf"/>
</dbReference>
<evidence type="ECO:0008006" key="6">
    <source>
        <dbReference type="Google" id="ProtNLM"/>
    </source>
</evidence>
<dbReference type="SUPFAM" id="SSF51735">
    <property type="entry name" value="NAD(P)-binding Rossmann-fold domains"/>
    <property type="match status" value="1"/>
</dbReference>
<evidence type="ECO:0000313" key="4">
    <source>
        <dbReference type="EMBL" id="GEQ12068.1"/>
    </source>
</evidence>
<organism evidence="4 5">
    <name type="scientific">Knoellia locipacati</name>
    <dbReference type="NCBI Taxonomy" id="882824"/>
    <lineage>
        <taxon>Bacteria</taxon>
        <taxon>Bacillati</taxon>
        <taxon>Actinomycetota</taxon>
        <taxon>Actinomycetes</taxon>
        <taxon>Micrococcales</taxon>
        <taxon>Intrasporangiaceae</taxon>
        <taxon>Knoellia</taxon>
    </lineage>
</organism>
<dbReference type="InterPro" id="IPR002347">
    <property type="entry name" value="SDR_fam"/>
</dbReference>
<dbReference type="GO" id="GO:0016616">
    <property type="term" value="F:oxidoreductase activity, acting on the CH-OH group of donors, NAD or NADP as acceptor"/>
    <property type="evidence" value="ECO:0007669"/>
    <property type="project" value="TreeGrafter"/>
</dbReference>
<proteinExistence type="inferred from homology"/>
<gene>
    <name evidence="4" type="ORF">KLO01_01150</name>
</gene>